<dbReference type="GO" id="GO:0035999">
    <property type="term" value="P:tetrahydrofolate interconversion"/>
    <property type="evidence" value="ECO:0007669"/>
    <property type="project" value="TreeGrafter"/>
</dbReference>
<dbReference type="OrthoDB" id="2015992at2759"/>
<evidence type="ECO:0000313" key="1">
    <source>
        <dbReference type="EMBL" id="KAG8474479.1"/>
    </source>
</evidence>
<dbReference type="InterPro" id="IPR002698">
    <property type="entry name" value="FTHF_cligase"/>
</dbReference>
<dbReference type="AlphaFoldDB" id="A0A8J5Y1N5"/>
<accession>A0A8J5Y1N5</accession>
<protein>
    <recommendedName>
        <fullName evidence="3">5-formyltetrahydrofolate cyclo-ligase</fullName>
    </recommendedName>
</protein>
<dbReference type="Pfam" id="PF01812">
    <property type="entry name" value="5-FTHF_cyc-lig"/>
    <property type="match status" value="2"/>
</dbReference>
<comment type="caution">
    <text evidence="1">The sequence shown here is derived from an EMBL/GenBank/DDBJ whole genome shotgun (WGS) entry which is preliminary data.</text>
</comment>
<organism evidence="1 2">
    <name type="scientific">Gossypium anomalum</name>
    <dbReference type="NCBI Taxonomy" id="47600"/>
    <lineage>
        <taxon>Eukaryota</taxon>
        <taxon>Viridiplantae</taxon>
        <taxon>Streptophyta</taxon>
        <taxon>Embryophyta</taxon>
        <taxon>Tracheophyta</taxon>
        <taxon>Spermatophyta</taxon>
        <taxon>Magnoliopsida</taxon>
        <taxon>eudicotyledons</taxon>
        <taxon>Gunneridae</taxon>
        <taxon>Pentapetalae</taxon>
        <taxon>rosids</taxon>
        <taxon>malvids</taxon>
        <taxon>Malvales</taxon>
        <taxon>Malvaceae</taxon>
        <taxon>Malvoideae</taxon>
        <taxon>Gossypium</taxon>
    </lineage>
</organism>
<evidence type="ECO:0008006" key="3">
    <source>
        <dbReference type="Google" id="ProtNLM"/>
    </source>
</evidence>
<keyword evidence="2" id="KW-1185">Reference proteome</keyword>
<dbReference type="PANTHER" id="PTHR23407:SF10">
    <property type="entry name" value="5-FORMYLTETRAHYDROFOLATE CYCLO-LIGASE, MITOCHONDRIAL-LIKE ISOFORM X1"/>
    <property type="match status" value="1"/>
</dbReference>
<dbReference type="GO" id="GO:0009396">
    <property type="term" value="P:folic acid-containing compound biosynthetic process"/>
    <property type="evidence" value="ECO:0007669"/>
    <property type="project" value="TreeGrafter"/>
</dbReference>
<reference evidence="1 2" key="1">
    <citation type="journal article" date="2021" name="bioRxiv">
        <title>The Gossypium anomalum genome as a resource for cotton improvement and evolutionary analysis of hybrid incompatibility.</title>
        <authorList>
            <person name="Grover C.E."/>
            <person name="Yuan D."/>
            <person name="Arick M.A."/>
            <person name="Miller E.R."/>
            <person name="Hu G."/>
            <person name="Peterson D.G."/>
            <person name="Wendel J.F."/>
            <person name="Udall J.A."/>
        </authorList>
    </citation>
    <scope>NUCLEOTIDE SEQUENCE [LARGE SCALE GENOMIC DNA]</scope>
    <source>
        <strain evidence="1">JFW-Udall</strain>
        <tissue evidence="1">Leaf</tissue>
    </source>
</reference>
<evidence type="ECO:0000313" key="2">
    <source>
        <dbReference type="Proteomes" id="UP000701853"/>
    </source>
</evidence>
<dbReference type="SUPFAM" id="SSF100950">
    <property type="entry name" value="NagB/RpiA/CoA transferase-like"/>
    <property type="match status" value="1"/>
</dbReference>
<dbReference type="GO" id="GO:0030272">
    <property type="term" value="F:5-formyltetrahydrofolate cyclo-ligase activity"/>
    <property type="evidence" value="ECO:0007669"/>
    <property type="project" value="TreeGrafter"/>
</dbReference>
<dbReference type="Gene3D" id="3.40.50.10420">
    <property type="entry name" value="NagB/RpiA/CoA transferase-like"/>
    <property type="match status" value="1"/>
</dbReference>
<sequence>MGAIDCYPNSKLKLQSMFLHRKSTNLIFKAKEVALVAHPHPHIMPSPTIRSSAANLTRTMAAMNKDGIGVDPHELDAIFEQKRSLRSKVRKALKNMDPILRSQEDNAIQNIVVESSWFKASKSLCAYVSSPALLEVGTPRIISEVLSSSAKERKKLYVPRVEDRNSNMKMLMISSVKDLIEKSMNILEPALVDSDGNQREDGALLSLFAFLFLLLNWRSYPSKAANYLEVPGAVMQASDPVDLFIVPGLAFDKSGSRLGRSGGYYDLFLKNYLELTKKKRWKQPLLVALSYSVQIIEDGGIPITPFDIPMDALVSPAGFIPISGADLRRCE</sequence>
<dbReference type="EMBL" id="JAHUZN010000012">
    <property type="protein sequence ID" value="KAG8474479.1"/>
    <property type="molecule type" value="Genomic_DNA"/>
</dbReference>
<dbReference type="InterPro" id="IPR037171">
    <property type="entry name" value="NagB/RpiA_transferase-like"/>
</dbReference>
<dbReference type="PANTHER" id="PTHR23407">
    <property type="entry name" value="ATPASE INHIBITOR/5-FORMYLTETRAHYDROFOLATE CYCLO-LIGASE"/>
    <property type="match status" value="1"/>
</dbReference>
<dbReference type="InterPro" id="IPR024185">
    <property type="entry name" value="FTHF_cligase-like_sf"/>
</dbReference>
<name>A0A8J5Y1N5_9ROSI</name>
<dbReference type="Proteomes" id="UP000701853">
    <property type="component" value="Chromosome 12"/>
</dbReference>
<proteinExistence type="predicted"/>
<dbReference type="GO" id="GO:0005739">
    <property type="term" value="C:mitochondrion"/>
    <property type="evidence" value="ECO:0007669"/>
    <property type="project" value="TreeGrafter"/>
</dbReference>
<gene>
    <name evidence="1" type="ORF">CXB51_031442</name>
</gene>